<feature type="domain" description="Aminotransferase class V" evidence="8">
    <location>
        <begin position="29"/>
        <end position="325"/>
    </location>
</feature>
<keyword evidence="2" id="KW-0032">Aminotransferase</keyword>
<dbReference type="InterPro" id="IPR012703">
    <property type="entry name" value="NH2EtPonate_pyrv_transaminase"/>
</dbReference>
<dbReference type="PANTHER" id="PTHR42778">
    <property type="entry name" value="2-AMINOETHYLPHOSPHONATE--PYRUVATE TRANSAMINASE"/>
    <property type="match status" value="1"/>
</dbReference>
<dbReference type="EC" id="2.6.1.37" evidence="6"/>
<dbReference type="SUPFAM" id="SSF53383">
    <property type="entry name" value="PLP-dependent transferases"/>
    <property type="match status" value="1"/>
</dbReference>
<dbReference type="InterPro" id="IPR024169">
    <property type="entry name" value="SP_NH2Trfase/AEP_transaminase"/>
</dbReference>
<evidence type="ECO:0000259" key="8">
    <source>
        <dbReference type="Pfam" id="PF00266"/>
    </source>
</evidence>
<name>A0A382IN18_9ZZZZ</name>
<sequence>MGKMILMNPGPVNVTERVRDAQLCGDLCHREPEFSDLISSIRKKLLQAFNIEKEYSAILITGSGTAALEMAVSSCLTPNRSILVIQNGVYGDRISKMADVYRMSKHEINYNWGEIPKLIDIENALQEDDSIEVIAMVHHETTTGLLNPLAEVALLAKKYNKRLVIDCISSLGGDEIDFGQYPIDFAVGTANKCIHGLPGVSFVLHKKKDLSRLQNIPARSIYFALAEHLKAQEQGDTLFTPAIQAHYALNTALEELLEETVDGRIKRYRKVAKHLRKGFKEMGLDFLIPESHQSNCLTALKLPDGISYDWLHDKLKENGFIIYAGQGLFDKKIFRIANMGN</sequence>
<evidence type="ECO:0000256" key="6">
    <source>
        <dbReference type="ARBA" id="ARBA00044521"/>
    </source>
</evidence>
<comment type="cofactor">
    <cofactor evidence="1">
        <name>pyridoxal 5'-phosphate</name>
        <dbReference type="ChEBI" id="CHEBI:597326"/>
    </cofactor>
</comment>
<dbReference type="InterPro" id="IPR000192">
    <property type="entry name" value="Aminotrans_V_dom"/>
</dbReference>
<dbReference type="AlphaFoldDB" id="A0A382IN18"/>
<accession>A0A382IN18</accession>
<evidence type="ECO:0000256" key="3">
    <source>
        <dbReference type="ARBA" id="ARBA00022679"/>
    </source>
</evidence>
<dbReference type="InterPro" id="IPR015421">
    <property type="entry name" value="PyrdxlP-dep_Trfase_major"/>
</dbReference>
<proteinExistence type="inferred from homology"/>
<feature type="non-terminal residue" evidence="9">
    <location>
        <position position="341"/>
    </location>
</feature>
<protein>
    <recommendedName>
        <fullName evidence="6">2-aminoethylphosphonate--pyruvate transaminase</fullName>
        <ecNumber evidence="6">2.6.1.37</ecNumber>
    </recommendedName>
</protein>
<evidence type="ECO:0000256" key="4">
    <source>
        <dbReference type="ARBA" id="ARBA00022898"/>
    </source>
</evidence>
<dbReference type="Pfam" id="PF00266">
    <property type="entry name" value="Aminotran_5"/>
    <property type="match status" value="1"/>
</dbReference>
<dbReference type="GO" id="GO:0019700">
    <property type="term" value="P:organic phosphonate catabolic process"/>
    <property type="evidence" value="ECO:0007669"/>
    <property type="project" value="InterPro"/>
</dbReference>
<dbReference type="EMBL" id="UINC01068402">
    <property type="protein sequence ID" value="SVC01006.1"/>
    <property type="molecule type" value="Genomic_DNA"/>
</dbReference>
<evidence type="ECO:0000256" key="7">
    <source>
        <dbReference type="ARBA" id="ARBA00049460"/>
    </source>
</evidence>
<comment type="catalytic activity">
    <reaction evidence="7">
        <text>(2-aminoethyl)phosphonate + pyruvate = phosphonoacetaldehyde + L-alanine</text>
        <dbReference type="Rhea" id="RHEA:17021"/>
        <dbReference type="ChEBI" id="CHEBI:15361"/>
        <dbReference type="ChEBI" id="CHEBI:57418"/>
        <dbReference type="ChEBI" id="CHEBI:57972"/>
        <dbReference type="ChEBI" id="CHEBI:58383"/>
        <dbReference type="EC" id="2.6.1.37"/>
    </reaction>
</comment>
<organism evidence="9">
    <name type="scientific">marine metagenome</name>
    <dbReference type="NCBI Taxonomy" id="408172"/>
    <lineage>
        <taxon>unclassified sequences</taxon>
        <taxon>metagenomes</taxon>
        <taxon>ecological metagenomes</taxon>
    </lineage>
</organism>
<dbReference type="PANTHER" id="PTHR42778:SF1">
    <property type="entry name" value="2-AMINOETHYLPHOSPHONATE--PYRUVATE TRANSAMINASE"/>
    <property type="match status" value="1"/>
</dbReference>
<keyword evidence="3" id="KW-0808">Transferase</keyword>
<gene>
    <name evidence="9" type="ORF">METZ01_LOCUS253860</name>
</gene>
<evidence type="ECO:0000256" key="5">
    <source>
        <dbReference type="ARBA" id="ARBA00023317"/>
    </source>
</evidence>
<dbReference type="HAMAP" id="MF_01376">
    <property type="entry name" value="PhnW_aminotrans_5"/>
    <property type="match status" value="1"/>
</dbReference>
<evidence type="ECO:0000256" key="1">
    <source>
        <dbReference type="ARBA" id="ARBA00001933"/>
    </source>
</evidence>
<dbReference type="Gene3D" id="3.90.1150.10">
    <property type="entry name" value="Aspartate Aminotransferase, domain 1"/>
    <property type="match status" value="1"/>
</dbReference>
<reference evidence="9" key="1">
    <citation type="submission" date="2018-05" db="EMBL/GenBank/DDBJ databases">
        <authorList>
            <person name="Lanie J.A."/>
            <person name="Ng W.-L."/>
            <person name="Kazmierczak K.M."/>
            <person name="Andrzejewski T.M."/>
            <person name="Davidsen T.M."/>
            <person name="Wayne K.J."/>
            <person name="Tettelin H."/>
            <person name="Glass J.I."/>
            <person name="Rusch D."/>
            <person name="Podicherti R."/>
            <person name="Tsui H.-C.T."/>
            <person name="Winkler M.E."/>
        </authorList>
    </citation>
    <scope>NUCLEOTIDE SEQUENCE</scope>
</reference>
<evidence type="ECO:0000313" key="9">
    <source>
        <dbReference type="EMBL" id="SVC01006.1"/>
    </source>
</evidence>
<dbReference type="PIRSF" id="PIRSF000524">
    <property type="entry name" value="SPT"/>
    <property type="match status" value="1"/>
</dbReference>
<dbReference type="InterPro" id="IPR015424">
    <property type="entry name" value="PyrdxlP-dep_Trfase"/>
</dbReference>
<keyword evidence="5" id="KW-0670">Pyruvate</keyword>
<evidence type="ECO:0000256" key="2">
    <source>
        <dbReference type="ARBA" id="ARBA00022576"/>
    </source>
</evidence>
<dbReference type="InterPro" id="IPR015422">
    <property type="entry name" value="PyrdxlP-dep_Trfase_small"/>
</dbReference>
<dbReference type="GO" id="GO:0047304">
    <property type="term" value="F:2-aminoethylphosphonate-pyruvate transaminase activity"/>
    <property type="evidence" value="ECO:0007669"/>
    <property type="project" value="UniProtKB-EC"/>
</dbReference>
<dbReference type="Gene3D" id="3.40.640.10">
    <property type="entry name" value="Type I PLP-dependent aspartate aminotransferase-like (Major domain)"/>
    <property type="match status" value="1"/>
</dbReference>
<keyword evidence="4" id="KW-0663">Pyridoxal phosphate</keyword>